<dbReference type="Gene3D" id="3.40.50.2000">
    <property type="entry name" value="Glycogen Phosphorylase B"/>
    <property type="match status" value="2"/>
</dbReference>
<feature type="transmembrane region" description="Helical" evidence="2">
    <location>
        <begin position="93"/>
        <end position="110"/>
    </location>
</feature>
<keyword evidence="2" id="KW-1133">Transmembrane helix</keyword>
<dbReference type="InterPro" id="IPR028098">
    <property type="entry name" value="Glyco_trans_4-like_N"/>
</dbReference>
<dbReference type="AlphaFoldDB" id="A0A1I6A190"/>
<dbReference type="GO" id="GO:0016757">
    <property type="term" value="F:glycosyltransferase activity"/>
    <property type="evidence" value="ECO:0007669"/>
    <property type="project" value="TreeGrafter"/>
</dbReference>
<accession>A0A1I6A190</accession>
<dbReference type="GO" id="GO:0009103">
    <property type="term" value="P:lipopolysaccharide biosynthetic process"/>
    <property type="evidence" value="ECO:0007669"/>
    <property type="project" value="TreeGrafter"/>
</dbReference>
<sequence>MLRYKNEVINIKKDIGILSQYFYPEHVSTATLITELAIGLKKRGLDVTVVCGYPQEFVSDNYNEIPQNEILEGVTIKRVKYTTFNNKSKIGRIFNFFSLFISMLTKFFYLRKFKRIIVYSNPPILPLITYLLKKFYGTEFIFVAFDVYPDNALKINSIKENGLIHKLMNFINRRVYSNASTIVLLGNEMKDYVLNHKIAISSKNLQVIPNWFSNEKILQSPLVVNDEFKKIQENNKFVVLYSGNMGPVQDMETILQGILSFKNHKDIFFIFSGHGSKVEYVNSFLKNNKINNARVFGFLHGQDYADALSISNVCLVSLEKGIEGLGVPSKTYGYLAAGKPVISIMDPNTDISKDLDEFKCGVNIVQGDLDGFENAINKYYLNLALMEGESSNARKLYETKYIRDLNIDKYYKLIKL</sequence>
<organism evidence="4 5">
    <name type="scientific">Psychrobacillus psychrotolerans</name>
    <dbReference type="NCBI Taxonomy" id="126156"/>
    <lineage>
        <taxon>Bacteria</taxon>
        <taxon>Bacillati</taxon>
        <taxon>Bacillota</taxon>
        <taxon>Bacilli</taxon>
        <taxon>Bacillales</taxon>
        <taxon>Bacillaceae</taxon>
        <taxon>Psychrobacillus</taxon>
    </lineage>
</organism>
<evidence type="ECO:0000256" key="1">
    <source>
        <dbReference type="ARBA" id="ARBA00022679"/>
    </source>
</evidence>
<evidence type="ECO:0000313" key="4">
    <source>
        <dbReference type="EMBL" id="SFQ62524.1"/>
    </source>
</evidence>
<keyword evidence="5" id="KW-1185">Reference proteome</keyword>
<dbReference type="PANTHER" id="PTHR46401">
    <property type="entry name" value="GLYCOSYLTRANSFERASE WBBK-RELATED"/>
    <property type="match status" value="1"/>
</dbReference>
<dbReference type="CDD" id="cd03794">
    <property type="entry name" value="GT4_WbuB-like"/>
    <property type="match status" value="1"/>
</dbReference>
<reference evidence="5" key="1">
    <citation type="submission" date="2016-10" db="EMBL/GenBank/DDBJ databases">
        <authorList>
            <person name="Varghese N."/>
            <person name="Submissions S."/>
        </authorList>
    </citation>
    <scope>NUCLEOTIDE SEQUENCE [LARGE SCALE GENOMIC DNA]</scope>
    <source>
        <strain evidence="5">DSM 11706</strain>
    </source>
</reference>
<keyword evidence="2" id="KW-0472">Membrane</keyword>
<feature type="domain" description="Glycosyltransferase subfamily 4-like N-terminal" evidence="3">
    <location>
        <begin position="30"/>
        <end position="211"/>
    </location>
</feature>
<dbReference type="SUPFAM" id="SSF53756">
    <property type="entry name" value="UDP-Glycosyltransferase/glycogen phosphorylase"/>
    <property type="match status" value="1"/>
</dbReference>
<dbReference type="STRING" id="126156.SAMN05421670_3062"/>
<protein>
    <submittedName>
        <fullName evidence="4">Glycosyltransferase involved in cell wall bisynthesis</fullName>
    </submittedName>
</protein>
<dbReference type="PANTHER" id="PTHR46401:SF2">
    <property type="entry name" value="GLYCOSYLTRANSFERASE WBBK-RELATED"/>
    <property type="match status" value="1"/>
</dbReference>
<dbReference type="Pfam" id="PF13439">
    <property type="entry name" value="Glyco_transf_4"/>
    <property type="match status" value="1"/>
</dbReference>
<evidence type="ECO:0000256" key="2">
    <source>
        <dbReference type="SAM" id="Phobius"/>
    </source>
</evidence>
<proteinExistence type="predicted"/>
<name>A0A1I6A190_9BACI</name>
<keyword evidence="1 4" id="KW-0808">Transferase</keyword>
<dbReference type="EMBL" id="FOXU01000006">
    <property type="protein sequence ID" value="SFQ62524.1"/>
    <property type="molecule type" value="Genomic_DNA"/>
</dbReference>
<keyword evidence="2" id="KW-0812">Transmembrane</keyword>
<evidence type="ECO:0000259" key="3">
    <source>
        <dbReference type="Pfam" id="PF13439"/>
    </source>
</evidence>
<gene>
    <name evidence="4" type="ORF">SAMN05421670_3062</name>
</gene>
<dbReference type="Proteomes" id="UP000198734">
    <property type="component" value="Unassembled WGS sequence"/>
</dbReference>
<evidence type="ECO:0000313" key="5">
    <source>
        <dbReference type="Proteomes" id="UP000198734"/>
    </source>
</evidence>